<evidence type="ECO:0000313" key="3">
    <source>
        <dbReference type="Proteomes" id="UP000039865"/>
    </source>
</evidence>
<feature type="signal peptide" evidence="1">
    <location>
        <begin position="1"/>
        <end position="21"/>
    </location>
</feature>
<accession>A0A078AVM9</accession>
<dbReference type="AlphaFoldDB" id="A0A078AVM9"/>
<evidence type="ECO:0008006" key="4">
    <source>
        <dbReference type="Google" id="ProtNLM"/>
    </source>
</evidence>
<evidence type="ECO:0000313" key="2">
    <source>
        <dbReference type="EMBL" id="CDW86435.1"/>
    </source>
</evidence>
<sequence length="241" mass="27704">MLQIQKLVLIGSVLTLTAVNAKIFHNVNFGVIGKNDTQEDAHRQKQKDEWIKKRQEIDTDVPRDFFLNKEIAWSTKFRFAANVSSHAWNGFVDGWYSKSKNKFDCDDDCFGTWIEEDFNEIQDLAQKSFHITSILDVTFEEFQDVFGDIFELLFKQDEVCGFRRVLKDTVAFCSQKGHCDIDKTLTNLEKHAFEIITKLSGLMDLGSKIKDVKKYDEIFDSADEIGESFGVILASLINFSV</sequence>
<dbReference type="InParanoid" id="A0A078AVM9"/>
<proteinExistence type="predicted"/>
<feature type="chain" id="PRO_5001729685" description="Secreted protein" evidence="1">
    <location>
        <begin position="22"/>
        <end position="241"/>
    </location>
</feature>
<keyword evidence="1" id="KW-0732">Signal</keyword>
<dbReference type="EMBL" id="CCKQ01014642">
    <property type="protein sequence ID" value="CDW86435.1"/>
    <property type="molecule type" value="Genomic_DNA"/>
</dbReference>
<evidence type="ECO:0000256" key="1">
    <source>
        <dbReference type="SAM" id="SignalP"/>
    </source>
</evidence>
<protein>
    <recommendedName>
        <fullName evidence="4">Secreted protein</fullName>
    </recommendedName>
</protein>
<keyword evidence="3" id="KW-1185">Reference proteome</keyword>
<gene>
    <name evidence="2" type="primary">Contig16020.g17075</name>
    <name evidence="2" type="ORF">STYLEM_15530</name>
</gene>
<organism evidence="2 3">
    <name type="scientific">Stylonychia lemnae</name>
    <name type="common">Ciliate</name>
    <dbReference type="NCBI Taxonomy" id="5949"/>
    <lineage>
        <taxon>Eukaryota</taxon>
        <taxon>Sar</taxon>
        <taxon>Alveolata</taxon>
        <taxon>Ciliophora</taxon>
        <taxon>Intramacronucleata</taxon>
        <taxon>Spirotrichea</taxon>
        <taxon>Stichotrichia</taxon>
        <taxon>Sporadotrichida</taxon>
        <taxon>Oxytrichidae</taxon>
        <taxon>Stylonychinae</taxon>
        <taxon>Stylonychia</taxon>
    </lineage>
</organism>
<name>A0A078AVM9_STYLE</name>
<reference evidence="2 3" key="1">
    <citation type="submission" date="2014-06" db="EMBL/GenBank/DDBJ databases">
        <authorList>
            <person name="Swart Estienne"/>
        </authorList>
    </citation>
    <scope>NUCLEOTIDE SEQUENCE [LARGE SCALE GENOMIC DNA]</scope>
    <source>
        <strain evidence="2 3">130c</strain>
    </source>
</reference>
<dbReference type="Proteomes" id="UP000039865">
    <property type="component" value="Unassembled WGS sequence"/>
</dbReference>